<dbReference type="SMART" id="SM00938">
    <property type="entry name" value="P-II"/>
    <property type="match status" value="1"/>
</dbReference>
<sequence length="222" mass="24712">MINYDSIPIFELIYVIVNYGAGSRVLHKAKEYGISGGTVFLGRGTVNNSLLKFFSLYDEKKEIVLMGTDKHTADRALVELNKDFQFEKPNHGIVFTTSMGEIIGSKCCICEENEEERGVNEPMYQIIITIVNRGKAEDVIEAAKAAGSKGGTIINARGSGVNETSKLFNMDIEPEKEMVMILSKEDITENIVSSIRERLEIDKPGNGIIFIQNVNKTYGIYE</sequence>
<proteinExistence type="predicted"/>
<evidence type="ECO:0000313" key="1">
    <source>
        <dbReference type="EMBL" id="MBC2397435.1"/>
    </source>
</evidence>
<dbReference type="Pfam" id="PF00543">
    <property type="entry name" value="P-II"/>
    <property type="match status" value="1"/>
</dbReference>
<keyword evidence="2" id="KW-1185">Reference proteome</keyword>
<dbReference type="EMBL" id="JAAZWO010000006">
    <property type="protein sequence ID" value="MBC2397435.1"/>
    <property type="molecule type" value="Genomic_DNA"/>
</dbReference>
<dbReference type="InterPro" id="IPR015867">
    <property type="entry name" value="N-reg_PII/ATP_PRibTrfase_C"/>
</dbReference>
<accession>A0A923J164</accession>
<dbReference type="PROSITE" id="PS51343">
    <property type="entry name" value="PII_GLNB_DOM"/>
    <property type="match status" value="1"/>
</dbReference>
<name>A0A923J164_CLOTT</name>
<dbReference type="SUPFAM" id="SSF54913">
    <property type="entry name" value="GlnB-like"/>
    <property type="match status" value="2"/>
</dbReference>
<dbReference type="GO" id="GO:0030234">
    <property type="term" value="F:enzyme regulator activity"/>
    <property type="evidence" value="ECO:0007669"/>
    <property type="project" value="InterPro"/>
</dbReference>
<dbReference type="Proteomes" id="UP000563151">
    <property type="component" value="Unassembled WGS sequence"/>
</dbReference>
<reference evidence="1 2" key="1">
    <citation type="submission" date="2020-04" db="EMBL/GenBank/DDBJ databases">
        <title>Genomic insights into acetone-butanol-ethanol (ABE) fermentation by sequencing solventogenic clostridia strains.</title>
        <authorList>
            <person name="Brown S."/>
        </authorList>
    </citation>
    <scope>NUCLEOTIDE SEQUENCE [LARGE SCALE GENOMIC DNA]</scope>
    <source>
        <strain evidence="1 2">DJ011</strain>
    </source>
</reference>
<evidence type="ECO:0000313" key="2">
    <source>
        <dbReference type="Proteomes" id="UP000563151"/>
    </source>
</evidence>
<dbReference type="InterPro" id="IPR011322">
    <property type="entry name" value="N-reg_PII-like_a/b"/>
</dbReference>
<dbReference type="GO" id="GO:0006808">
    <property type="term" value="P:regulation of nitrogen utilization"/>
    <property type="evidence" value="ECO:0007669"/>
    <property type="project" value="InterPro"/>
</dbReference>
<dbReference type="RefSeq" id="WP_173679931.1">
    <property type="nucleotide sequence ID" value="NZ_JAAZWO010000006.1"/>
</dbReference>
<dbReference type="InterPro" id="IPR002187">
    <property type="entry name" value="N-reg_PII"/>
</dbReference>
<dbReference type="AlphaFoldDB" id="A0A923J164"/>
<gene>
    <name evidence="1" type="ORF">HGG79_06570</name>
</gene>
<dbReference type="Gene3D" id="3.30.70.120">
    <property type="match status" value="2"/>
</dbReference>
<comment type="caution">
    <text evidence="1">The sequence shown here is derived from an EMBL/GenBank/DDBJ whole genome shotgun (WGS) entry which is preliminary data.</text>
</comment>
<protein>
    <submittedName>
        <fullName evidence="1">P-II family nitrogen regulator</fullName>
    </submittedName>
</protein>
<organism evidence="1 2">
    <name type="scientific">Clostridium tetanomorphum</name>
    <dbReference type="NCBI Taxonomy" id="1553"/>
    <lineage>
        <taxon>Bacteria</taxon>
        <taxon>Bacillati</taxon>
        <taxon>Bacillota</taxon>
        <taxon>Clostridia</taxon>
        <taxon>Eubacteriales</taxon>
        <taxon>Clostridiaceae</taxon>
        <taxon>Clostridium</taxon>
    </lineage>
</organism>